<comment type="caution">
    <text evidence="4">The sequence shown here is derived from an EMBL/GenBank/DDBJ whole genome shotgun (WGS) entry which is preliminary data.</text>
</comment>
<sequence length="1126" mass="124738">MKLISFAALSFLAITVSAWPPNNHDAKDAEQHQSDRDQSAPQPLGIRAPMLHNYYQQFLQTELEKLHKEHQEKKGLLDDMKDVVKVMEQELNVLGGEISKCVEGLKKEELLTKYWKDSENVDGTHKSINDLQVEVEKIMEKYTAKVEEMTSLLNNKQQPKSPMVEHASCCESPEVVTADDSSSVCAKCGVVIADCILVGGADAGYLESAAHRSEGRTNTATGTTGYNRLTYKHTAPVTGVRLRSWTDGTAGLTKLQDSLTNILHGLHLPQLLKGQTMAHFNVAIKGLDIPPGSKAKPCLAVCLYIAMQQSKIIKSMSELLYQFNITLDQFSGIFYKVKHILAIPIPAMDIAVYLPRLCQAVYPDDSTNRTYLHSLAVSALRIAKHAWLHVGRRESSLVSAVVLIAYEAIKSRGAPSRIVDLVATTAGCSIALAKTRLLECKRYIIDYAQKLPFFSHIKLHSSHKYLLDILEKVDMLLAVVDRPSLPIAAQTNDLESEIPLQPKEDCGALVSSNAVSRIDDSHVSLLDIHSGSLALTGQTSGTNFNHNDSLQVSTTQVHAIEPSVMPATNPSETVITKSRLACRKQQSNPSSTTSLPPSFIKAMKQRQLMAVRIQRAKLRISLKSNAGRSGGDESVDAKDELVEALLRGGVADEDIYNYKMKRDYNHCFLLLEQLQSARTMTESVLLETAAGWVLDNSRVRLTTDHGCSSSDYCLVRPYTAVHGMVETLVAPMAPTTASTIDTMARKRRRTTSLATDTHPTADETDASRPVCSPASSGALHLARLLESRRDLLLSAITHLITDSNVFPMTYAPSEDNKPQDTTIATVSTASMIDFVTMGELAAMAVSTRFSDPESVADMPVHQLSSPTCSIDLADLFNAQVSNLSSAHPVVLDISGHKYFIAERSLFVMSDFAFLPTFCRALLNHPLRFSLVLMDPPWENKSVKRSQSYSSMDCRLLSKIHLRQLLVTDALVAVWVTNKSKVHDLVKKRLFPTWGVEFIAEWIWLKVTVYGEPVIPLENPHRKPFECLIIGRKVNHKPKGTIPISQEPNSSQPLLDVDADTNTMPPLTSKVIVSVPSRHHSQKPFVHDLLEKYAPRGDTGRLELFARNLFPRWHSWGNDVLKFNKQE</sequence>
<feature type="region of interest" description="Disordered" evidence="2">
    <location>
        <begin position="23"/>
        <end position="43"/>
    </location>
</feature>
<evidence type="ECO:0000256" key="2">
    <source>
        <dbReference type="SAM" id="MobiDB-lite"/>
    </source>
</evidence>
<dbReference type="Proteomes" id="UP001648503">
    <property type="component" value="Unassembled WGS sequence"/>
</dbReference>
<dbReference type="PANTHER" id="PTHR12829">
    <property type="entry name" value="N6-ADENOSINE-METHYLTRANSFERASE"/>
    <property type="match status" value="1"/>
</dbReference>
<name>A0ABQ8FH42_9FUNG</name>
<evidence type="ECO:0000313" key="4">
    <source>
        <dbReference type="EMBL" id="KAH6597650.1"/>
    </source>
</evidence>
<accession>A0ABQ8FH42</accession>
<protein>
    <submittedName>
        <fullName evidence="4">Uncharacterized protein</fullName>
    </submittedName>
</protein>
<dbReference type="EMBL" id="JAFCIX010000136">
    <property type="protein sequence ID" value="KAH6597650.1"/>
    <property type="molecule type" value="Genomic_DNA"/>
</dbReference>
<evidence type="ECO:0000256" key="1">
    <source>
        <dbReference type="PROSITE-ProRule" id="PRU00489"/>
    </source>
</evidence>
<gene>
    <name evidence="4" type="ORF">BASA50_004256</name>
</gene>
<dbReference type="Gene3D" id="1.10.472.170">
    <property type="match status" value="1"/>
</dbReference>
<dbReference type="Pfam" id="PF05063">
    <property type="entry name" value="MT-A70"/>
    <property type="match status" value="1"/>
</dbReference>
<organism evidence="4 5">
    <name type="scientific">Batrachochytrium salamandrivorans</name>
    <dbReference type="NCBI Taxonomy" id="1357716"/>
    <lineage>
        <taxon>Eukaryota</taxon>
        <taxon>Fungi</taxon>
        <taxon>Fungi incertae sedis</taxon>
        <taxon>Chytridiomycota</taxon>
        <taxon>Chytridiomycota incertae sedis</taxon>
        <taxon>Chytridiomycetes</taxon>
        <taxon>Rhizophydiales</taxon>
        <taxon>Rhizophydiales incertae sedis</taxon>
        <taxon>Batrachochytrium</taxon>
    </lineage>
</organism>
<keyword evidence="3" id="KW-0732">Signal</keyword>
<proteinExistence type="inferred from homology"/>
<dbReference type="PROSITE" id="PS51143">
    <property type="entry name" value="MT_A70"/>
    <property type="match status" value="1"/>
</dbReference>
<feature type="signal peptide" evidence="3">
    <location>
        <begin position="1"/>
        <end position="18"/>
    </location>
</feature>
<feature type="chain" id="PRO_5046615132" evidence="3">
    <location>
        <begin position="19"/>
        <end position="1126"/>
    </location>
</feature>
<keyword evidence="5" id="KW-1185">Reference proteome</keyword>
<reference evidence="4 5" key="1">
    <citation type="submission" date="2021-02" db="EMBL/GenBank/DDBJ databases">
        <title>Variation within the Batrachochytrium salamandrivorans European outbreak.</title>
        <authorList>
            <person name="Kelly M."/>
            <person name="Pasmans F."/>
            <person name="Shea T.P."/>
            <person name="Munoz J.F."/>
            <person name="Carranza S."/>
            <person name="Cuomo C.A."/>
            <person name="Martel A."/>
        </authorList>
    </citation>
    <scope>NUCLEOTIDE SEQUENCE [LARGE SCALE GENOMIC DNA]</scope>
    <source>
        <strain evidence="4 5">AMFP18/2</strain>
    </source>
</reference>
<evidence type="ECO:0000313" key="5">
    <source>
        <dbReference type="Proteomes" id="UP001648503"/>
    </source>
</evidence>
<evidence type="ECO:0000256" key="3">
    <source>
        <dbReference type="SAM" id="SignalP"/>
    </source>
</evidence>
<dbReference type="PANTHER" id="PTHR12829:SF4">
    <property type="entry name" value="N(6)-ADENINE-SPECIFIC METHYLTRANSFERASE METTL4"/>
    <property type="match status" value="1"/>
</dbReference>
<feature type="region of interest" description="Disordered" evidence="2">
    <location>
        <begin position="745"/>
        <end position="771"/>
    </location>
</feature>
<feature type="compositionally biased region" description="Basic and acidic residues" evidence="2">
    <location>
        <begin position="24"/>
        <end position="38"/>
    </location>
</feature>
<comment type="similarity">
    <text evidence="1">Belongs to the MT-A70-like family.</text>
</comment>
<dbReference type="InterPro" id="IPR007757">
    <property type="entry name" value="MT-A70-like"/>
</dbReference>